<dbReference type="InterPro" id="IPR023213">
    <property type="entry name" value="CAT-like_dom_sf"/>
</dbReference>
<dbReference type="FunFam" id="3.40.366.10:FF:000002">
    <property type="entry name" value="Probable polyketide synthase 2"/>
    <property type="match status" value="1"/>
</dbReference>
<dbReference type="Gene3D" id="3.30.559.30">
    <property type="entry name" value="Nonribosomal peptide synthetase, condensation domain"/>
    <property type="match status" value="4"/>
</dbReference>
<dbReference type="GO" id="GO:0009403">
    <property type="term" value="P:toxin biosynthetic process"/>
    <property type="evidence" value="ECO:0007669"/>
    <property type="project" value="UniProtKB-ARBA"/>
</dbReference>
<dbReference type="InterPro" id="IPR020841">
    <property type="entry name" value="PKS_Beta-ketoAc_synthase_dom"/>
</dbReference>
<dbReference type="InterPro" id="IPR016035">
    <property type="entry name" value="Acyl_Trfase/lysoPLipase"/>
</dbReference>
<dbReference type="SUPFAM" id="SSF53901">
    <property type="entry name" value="Thiolase-like"/>
    <property type="match status" value="1"/>
</dbReference>
<dbReference type="FunFam" id="1.10.1200.10:FF:000005">
    <property type="entry name" value="Nonribosomal peptide synthetase 1"/>
    <property type="match status" value="1"/>
</dbReference>
<dbReference type="InterPro" id="IPR014043">
    <property type="entry name" value="Acyl_transferase_dom"/>
</dbReference>
<dbReference type="CDD" id="cd12116">
    <property type="entry name" value="A_NRPS_Ta1_like"/>
    <property type="match status" value="1"/>
</dbReference>
<keyword evidence="6" id="KW-0597">Phosphoprotein</keyword>
<dbReference type="Pfam" id="PF00698">
    <property type="entry name" value="Acyl_transf_1"/>
    <property type="match status" value="1"/>
</dbReference>
<keyword evidence="5" id="KW-0963">Cytoplasm</keyword>
<feature type="domain" description="Carrier" evidence="13">
    <location>
        <begin position="3531"/>
        <end position="3605"/>
    </location>
</feature>
<dbReference type="InterPro" id="IPR000873">
    <property type="entry name" value="AMP-dep_synth/lig_dom"/>
</dbReference>
<dbReference type="Gene3D" id="3.40.50.150">
    <property type="entry name" value="Vaccinia Virus protein VP39"/>
    <property type="match status" value="1"/>
</dbReference>
<accession>A0A3A8PZ19</accession>
<comment type="similarity">
    <text evidence="3">Belongs to the ATP-dependent AMP-binding enzyme family.</text>
</comment>
<sequence>MTPVLTAQDIQAWLTARLAERLGLPPEQIDLREAFAGYGLGSAEAVILSGDLARWLGRPLSPTVLWEHPTPLALAAFLAGAAVAPPEAAPQAVSDSEPIAVIGLGCRLPGADSPEAFWKLLVNGTDAITEVPAERWDLGEFYDPDPTRPGRMSTRWGGFLRDVDHFDPGFFGISPREAIRLDPQQRLLLEVVWEALEDAGLPVERLAGTRTGVFIGISNSDYGRMQLDDPLLGDAYVGTGSALSIAANRISYQFDLRGPSLAVDTACSSSLVAVHLACQSLLRGESTLAVVGGVNLLLSPAVTVNFTKAGFMAPDGRCKAFDAGANGYVRGEGAGVVVLKRLSQAVANGDAIHAVIRGSAVTQDGRSNGLTAPNRQAQEAVLREAHRSAGTTPGAVQYVEAHGTGTSLGDTIELEALGGVASVGRDPARPCRVGSVKTNIGHLEAAAGIAGLIKVVLSLKHRQLPPSLHFQTPNPLIPFERLALSVQTEATPWPRADAPLLAGVSSFGFGGTNAHVVLDAPPSVPASEGTSPEHRHATDGARLLTMSARDAAALELLARDYRELLTRTPEAPALSDVASTAARRRGQHDHRLALVARGNAEAAGLLESFARGEPRTGLFSGPRRASRPRVVFVFPGQGSQWAGMGRELLASEPVFREAVERCETALQAHVDWSLVEVLTGGPAASRLQEIDVLQPVLFAVEVALAALWRSWGVEPDAVVGHSMGEVAATYVAGGLSLEDAARIICVRSQLLLRLRGQGAMLAVELSEEQATALIAGMEDRVSVGVSNGPRSTVLSGAPDTLRELRTKLEREHVFCREVKVDVASHSPQVEPLRAELLEALDAVEPRTPTLKLFSTVEREGEPYLDAHYWWWNLRQPVRFAEAVADLLAQGYDTFIEVSPHPILAMPLAESIAQRGGDIAVLPSLRRDEDARTVLLGALGAFYVRGGAPRWERVHPQTPPIPLPNHPWRRERYWLPAQAPSRTRTARRSPAEVALEAGQRQAAQAPLDLALHAQPDTRRRLDALTQGFIVAALRELGAFGQPGEHLTLEGLEAAHGVAPRYRKLMSRWLRRLVDAGLLEAHGDAFVARTALPEPSVATLVEEARTHCAGLGFLVDYLQRCGEQLPGVLRGAVDPLELMFPGGSLATAEGLYQTSAIARYYNAIVRSVVESVPRVLPGPVQILEIGAGTGGTSATLLPALSDLGVTYWFTDVSEFFFARAAERFAAHPFVRYGVLDIEREPRTQGFAPGGFQLIVASNVLHATRDLRETLEHVRSLLAPGGVLILWEVTHPQPWFDISFGLIEGWSRHEDAWREDQPLLPAARWTELLRGQGFVDVQAFPPPGSPAEVLEQHVVVAALPDGPARRTLADVPDVEPESWTAARETVLPVGVPPLVALQNAATPGERAELLAQGVTGQVAAVLRLPPARVELGKPLNRLGLDSLMGLELKNRIERTWSLKLPLAEIFLAEGVTDLAGRVLARWNADHAVQEAPAAVAAGIPRGSEALGEAPLSHAQELIWINTQLEPEQAFYNVPYAVHFDGPLDVPRLEASLAALLRRHEVLRTTFHAREGHAYQVIQPATGFRLPVVALRGSTPEARATEAEQVLAREVGRRFDLDRSVLRACLLPLAEDRQVLLLVLHHLVVDGWSGALLMRELGALYRAGGDSEAAALDALPVRYADFAVWERARLTREALSDSLAYWRETLAGAPPSVDLPTDLPRPSRRGFRGALYSETLPAALAAGVRERAWQEGATPFMVLKAALDVLLYRWTGQTDLVVGTVVANRGRSELEPLVGNFINFLPLRTRLSGDDTARSLLERVKVSVLEASTHQDCPFAAIVEAARPQRTGGPSPLYNVALLFHAFNLPGDECFAGTGLRTRFELVHNRSSALDLRFVVTELPEGLRFECEYDPDLFRPDTVSRWMDHYRTLLEGLCAEPGVTLARAPLLTAPERHQLLREWNDTRVELPQDICLHELIARQAARSPDAVAVTFEEAALTYAQLEARAHQLAHRLRRMGVGPEVRVGVCLERSLELVVALLGVLKAGGAYVPLDPEYPAERLGWMLEDARAPVVLTHSHHAKTLPVGAAAVLCLDTEAAALAREPTHAPETGVTPDHLAYVIFTSGSTGRPKGAMNTHGAIVNRLVWMQRAYGLGPSDAVVQKTPFGFDVSVWEFFWPLMTGARLVVARPGGHRDAGYLASLVARERITTMHFVPSMLGAFLEAPGLEACTALTRVLCSGEALPAELQSRFFARWTTCALHNLYGPTEAAVDVTAWECQRGDSRLAVPIGRPISNAGIYLLDGELQPVPVGVAGELFIAGTPVGRGYLRRPDLTAERFIPDLHAATPGARMYRTGDLARFHPDGAIEFLGRLDHQVKIRGFRIEPGEVQALLARQPAVQECVVLAREDVPGDKRLVAYVVPHPAPAWDEGAARGELGALLPEYMVPSAFVILPALPLTPNGKLDRKALPAPARGIPASDTAPQRPLTAVEARIAGTWADVLGHERVGPSDDFFALGGHSLLATRIISRLRAAFSVELAVRDLFEATTVERLAARVSAALASTPVVPQAPPLMPAAGADAGRLSFSQQRMWFLAQLEPDNPFYNLPALVRLEGALDAEALVRSLREVVRRHQVLRTTFPQREGHPALHVLESPLTVERVDLRALAPEAREAEALRFATTESRRPFDLAEGPLLRAHLLRLEDTRHLLLLVMHHIVADGGSMAVLVRELMALYPAFSAGGPSPLPELRLQFSDFAAWQRRWLDGDALAAVLGWWRERLTGAPRVLDLPMARARPAVQRYRGARQPVHLSLATTRALVELGRDTGTTLFMTLLAGFQTLLHRYSGALDVVVGSPVANRDPVEVEELIGFFANVLALRTDLSGEPSFRGLLARVREVTLGAYAHQAVPFEKLVEELRVPRGLSHAPLFQVLFALQSTPMPEQALPGLRLTPVEVEPGTARYDLTLTLEEGPQGLHGSLEYDTDLFDAPTAGRMVRHLEVLLEGATRTPDARIGLLPLLPEAERHQVLREWNATRRESSAGCVHERISAQAARTPDGLAVITPEATLTYSALERGSNQLAHHLRSLGVGPEVRVGLCLDRSVELVVALLGVLKAGGAYVPLDAAFPASRLAQMVEDARPTVLLTHTALRGAVDAGDAAVVCLDAATDLLRTLPATPPRVELSPEHPAYVLYTSGSTGRPKGVQVTHGGLSNFLDAMLHEPGMGAGDVLLAVTTLSFDIAGLELYLPLLAGARLVLVSREVAVDGTRLADALLRHGATVMQATPATWRLLLASGWSGKPDLRVLCGGEALPRDLAATLRAATAGVWNLYGPTETTIWSSVHRVEDTGVDIPIGRPIANTTFYVLDAALQPVPVGVPGELYIGGAGLARGYLDRPDLTAGVFTPDPFSDAPGARLYRTGDLARWRADGTVDYLGRRDQQVKVRGHRIEPGDIEAALTRHEAVRAAVVVVREDVAGEKRLVAYVTPNGEPPTPAGFRDHLRALLPEYMIPTAFVVLDALPLTPNGKVDRKALPAPGPLQPAAGFVAPRTPTEQRLARLWAEVLHLEHLDVTANFFELGGDSIQGVLVIARANQAGLPLTVRQLFEHQTVAALAQVIDGAPAPESSTAPEEPAAFSSLAPAIQEWLRARIPTAEDAFALTPLQEGMLFHAVNAPEQGAYFQQLHCTVEGALDADAFARAWQHVVQRHAVLRTSFHWEAVEHPVQVIHREATVPVEHLDWSTLPAPEQASRLASYLEADQARGFTLDSAPLMRVALLQTGARRWTLVWSYHHLLLDGWSAARVVHEVAMAQAALLKGEPPPRPPSRPYRAYLDWLRRQDLAAPEAFWRRTLAPFTAPTALPRSGPEAPGTASSPREHQTRLPAGVTRQLQALARRHHLTLNTLVQGAWALLLARYSGERQVLFGATTAARPAELPGADTMVGLFINTLPVPVTVDEHAPVDAWLRALQQQQSEARQHEHAPLARIQGWSALPRGQALFDTLLVYENYPLEHALEDPALGLRISDVHTLERTGYPLTVVAVPGPDLAFRFLYDARHLDDATVARLAEHLGTVLSTLLAVPEGRVGGVTLLSEQERHRLLVDWSEGPATFHGGAHLPSLFAARVAATPDAVAVVRDGEPLTYGALEARANRLAHHLRGLGVGPDVKVGVCIERSFELVVALLGILKAGGAYVPLDPEYPRERLAFMLEDCQPRVVVTRARLAGALPPGPGQRVLLDAEEAAWTRHPATPPEVLLSDEHLAYVLYTSGSTGQPKGVQVSHAAIVRLVHQVDYVRLGPRERVLHFAPLAFDASTFELWGPLLTGGRLVLAPPGALSLEALGRVITGEGVTTLWLTAGLFHQVVEHAPEVLRGVRQLLAGGDVLSASHVQRVLALHPDCQVINGYGPTEVTTFATTHAVSRTEDARASLPIGRPIAGTRVRVLAPDGAPVPVGVAGELFLGGAGLARGYQGRPELTAERFVPDPFSSEPGARLYRTGDLVRWTEGGRLEFLGRVDHQVKVRGYRIEPGEIEALLRQHPDVREAAVVVREDRPGDKRLTGYVSWRGDRPPEPKALHDFLRARLPEFMCPTAFGVLAELPLTPNGKVDRRALPRLEGGGLERSTPQVAPRDPLEASLAALWADVLGLERVGVEDSFFELGGHSLLALRLIARVRQVFQRDVPLAALFESSTVAALARRLAGTPLSGDGRDSTPIPRRNGAVPPPLSFAQERLWFLHQLEPTSSTYTLRAAVRLTGTLDVTALERSLNEVVRRHEALRTTFVRTEAGPVQVISPPSRLSLPVVDLGHLTPSAREAGARERAFAEHLRPFDLEQGPLVRATLLRLTADDHVLLLPMHHSVSDGASLGVLLHEVGRLYEAFRSGAPSPLPELPLQYGDYAAWQREQEHGPRLEVPLSWWVRQLEGAPTVLELPTDHPRPPVRNGHGTVHAVAFPASLTGALNALALREDSTLFMVLLAAFETLLARYSGQETLLVGTPVAGRSREELEPLIGMFVNTLVLRADLTGDPSFRELLGRVRKTALEAYAHQEVPFEKVVEALQPARDPSRPPLFQVMFAYQDTRSRPLVLPGLELRAFEVEARGSAFDLTLSLAQGPDGLSGELEYDSDLFEARTVARMAGHLGRLLEAVVATPDVPVSALPLLAAEERHTMLVEWNQPRASLREGVCLHTLFEEQAARTPDATALVFEDTTLSYAALEWRANQLAHRLVALGIGPDVPVGLCMERSLEVVVAILGTLKAGGAFVPLDPTHPRERLATLIANASIPLVLTHPATAATARDVGARVLHLGPDGAELASEPGVPPASAVESRHLAYLLYTSGSTGVPKGVMISHGAIANRLHWERQRHPLAPGDAVLQSAALTFDASVWEVFAPLVSGARLVLARPGEHRDPAYLVKLLTGQRITTAGFVPSMLRVLLEAPGIEACRPTLRHLQCGGEALSSDLRERFFEKLGDTQLHNFYGPTEATIDTTSWTCGPEDERRVVPIGHPVANLRVFLLDARREPVPVGVAGELYVGGPGLARGYLGRPDLTAERFVPDPFALEPGARLYRTGDLARYRADGAIEFLGRMDHQVKLRGFRIELGEIEAALRQVPGVVDAAVVLHTLTPGEKRLVAYLASHEAPPDAAALRTFLRGRLPGYMIPAAFVAREQLPRLSSGKLDPRALPAPVWDTEEASVEDSGPRGQVEEVIASSFARLLGRKRVGVHEDFFTLGGHSLLATQVVSELRSALGIELPLRAFFEAPTVAGLALLVEAARGDHREPPPILAVSREVPQPASFAQARLWLEHQMNPEAARYHLPTLVRLSGALKEEALRLALEGLVHRHEALRTVFAPGEDGPLQQVLPAGPLPLATLSVEALPQEAREAEALRLARQEAQRPFDLRHGPLVRALLVRLGPDDAVLLLVLHHIVTDGWSMGVLVRELGALYTAHVSGQPPALPPLPVQYADYAQWQRQWLQGPVLDAQLDYWK</sequence>
<evidence type="ECO:0000256" key="8">
    <source>
        <dbReference type="ARBA" id="ARBA00022737"/>
    </source>
</evidence>
<dbReference type="Gene3D" id="3.40.366.10">
    <property type="entry name" value="Malonyl-Coenzyme A Acyl Carrier Protein, domain 2"/>
    <property type="match status" value="1"/>
</dbReference>
<dbReference type="InterPro" id="IPR020845">
    <property type="entry name" value="AMP-binding_CS"/>
</dbReference>
<dbReference type="FunFam" id="3.30.300.30:FF:000015">
    <property type="entry name" value="Nonribosomal peptide synthase SidD"/>
    <property type="match status" value="1"/>
</dbReference>
<dbReference type="FunFam" id="3.40.50.12780:FF:000012">
    <property type="entry name" value="Non-ribosomal peptide synthetase"/>
    <property type="match status" value="4"/>
</dbReference>
<evidence type="ECO:0000256" key="9">
    <source>
        <dbReference type="ARBA" id="ARBA00023054"/>
    </source>
</evidence>
<dbReference type="GO" id="GO:0043041">
    <property type="term" value="P:amino acid activation for nonribosomal peptide biosynthetic process"/>
    <property type="evidence" value="ECO:0007669"/>
    <property type="project" value="TreeGrafter"/>
</dbReference>
<evidence type="ECO:0000256" key="2">
    <source>
        <dbReference type="ARBA" id="ARBA00004496"/>
    </source>
</evidence>
<dbReference type="Pfam" id="PF00550">
    <property type="entry name" value="PP-binding"/>
    <property type="match status" value="6"/>
</dbReference>
<comment type="cofactor">
    <cofactor evidence="1">
        <name>pantetheine 4'-phosphate</name>
        <dbReference type="ChEBI" id="CHEBI:47942"/>
    </cofactor>
</comment>
<dbReference type="FunFam" id="3.30.300.30:FF:000010">
    <property type="entry name" value="Enterobactin synthetase component F"/>
    <property type="match status" value="3"/>
</dbReference>
<dbReference type="PROSITE" id="PS00012">
    <property type="entry name" value="PHOSPHOPANTETHEINE"/>
    <property type="match status" value="4"/>
</dbReference>
<evidence type="ECO:0000256" key="5">
    <source>
        <dbReference type="ARBA" id="ARBA00022490"/>
    </source>
</evidence>
<feature type="domain" description="Carrier" evidence="13">
    <location>
        <begin position="5668"/>
        <end position="5743"/>
    </location>
</feature>
<evidence type="ECO:0000256" key="3">
    <source>
        <dbReference type="ARBA" id="ARBA00006432"/>
    </source>
</evidence>
<dbReference type="CDD" id="cd02440">
    <property type="entry name" value="AdoMet_MTases"/>
    <property type="match status" value="1"/>
</dbReference>
<evidence type="ECO:0000256" key="1">
    <source>
        <dbReference type="ARBA" id="ARBA00001957"/>
    </source>
</evidence>
<dbReference type="FunFam" id="3.40.50.980:FF:000002">
    <property type="entry name" value="Enterobactin synthetase component F"/>
    <property type="match status" value="1"/>
</dbReference>
<feature type="domain" description="Carrier" evidence="13">
    <location>
        <begin position="1402"/>
        <end position="1479"/>
    </location>
</feature>
<dbReference type="CDD" id="cd17646">
    <property type="entry name" value="A_NRPS_AB3403-like"/>
    <property type="match status" value="1"/>
</dbReference>
<dbReference type="InterPro" id="IPR014030">
    <property type="entry name" value="Ketoacyl_synth_N"/>
</dbReference>
<dbReference type="Gene3D" id="2.30.38.10">
    <property type="entry name" value="Luciferase, Domain 3"/>
    <property type="match status" value="4"/>
</dbReference>
<dbReference type="GO" id="GO:0005829">
    <property type="term" value="C:cytosol"/>
    <property type="evidence" value="ECO:0007669"/>
    <property type="project" value="TreeGrafter"/>
</dbReference>
<evidence type="ECO:0000259" key="14">
    <source>
        <dbReference type="PROSITE" id="PS52004"/>
    </source>
</evidence>
<evidence type="ECO:0000256" key="7">
    <source>
        <dbReference type="ARBA" id="ARBA00022679"/>
    </source>
</evidence>
<dbReference type="SMART" id="SM00827">
    <property type="entry name" value="PKS_AT"/>
    <property type="match status" value="1"/>
</dbReference>
<keyword evidence="16" id="KW-1185">Reference proteome</keyword>
<dbReference type="InterPro" id="IPR010071">
    <property type="entry name" value="AA_adenyl_dom"/>
</dbReference>
<dbReference type="CDD" id="cd05930">
    <property type="entry name" value="A_NRPS"/>
    <property type="match status" value="1"/>
</dbReference>
<comment type="subcellular location">
    <subcellularLocation>
        <location evidence="2">Cytoplasm</location>
    </subcellularLocation>
</comment>
<dbReference type="Gene3D" id="3.40.47.10">
    <property type="match status" value="1"/>
</dbReference>
<dbReference type="Pfam" id="PF13193">
    <property type="entry name" value="AMP-binding_C"/>
    <property type="match status" value="4"/>
</dbReference>
<dbReference type="CDD" id="cd19531">
    <property type="entry name" value="LCL_NRPS-like"/>
    <property type="match status" value="4"/>
</dbReference>
<dbReference type="RefSeq" id="WP_120558051.1">
    <property type="nucleotide sequence ID" value="NZ_RAWK01000171.1"/>
</dbReference>
<dbReference type="FunFam" id="2.30.38.10:FF:000001">
    <property type="entry name" value="Non-ribosomal peptide synthetase PvdI"/>
    <property type="match status" value="2"/>
</dbReference>
<dbReference type="InterPro" id="IPR032821">
    <property type="entry name" value="PKS_assoc"/>
</dbReference>
<dbReference type="FunFam" id="1.10.1200.10:FF:000016">
    <property type="entry name" value="Non-ribosomal peptide synthase"/>
    <property type="match status" value="3"/>
</dbReference>
<dbReference type="Pfam" id="PF08242">
    <property type="entry name" value="Methyltransf_12"/>
    <property type="match status" value="1"/>
</dbReference>
<feature type="domain" description="Carrier" evidence="13">
    <location>
        <begin position="8"/>
        <end position="82"/>
    </location>
</feature>
<dbReference type="InterPro" id="IPR001227">
    <property type="entry name" value="Ac_transferase_dom_sf"/>
</dbReference>
<dbReference type="OrthoDB" id="9797708at2"/>
<feature type="non-terminal residue" evidence="15">
    <location>
        <position position="5955"/>
    </location>
</feature>
<evidence type="ECO:0000256" key="10">
    <source>
        <dbReference type="ARBA" id="ARBA00029443"/>
    </source>
</evidence>
<dbReference type="SMART" id="SM01294">
    <property type="entry name" value="PKS_PP_betabranch"/>
    <property type="match status" value="2"/>
</dbReference>
<organism evidence="15 16">
    <name type="scientific">Corallococcus aberystwythensis</name>
    <dbReference type="NCBI Taxonomy" id="2316722"/>
    <lineage>
        <taxon>Bacteria</taxon>
        <taxon>Pseudomonadati</taxon>
        <taxon>Myxococcota</taxon>
        <taxon>Myxococcia</taxon>
        <taxon>Myxococcales</taxon>
        <taxon>Cystobacterineae</taxon>
        <taxon>Myxococcaceae</taxon>
        <taxon>Corallococcus</taxon>
    </lineage>
</organism>
<dbReference type="PROSITE" id="PS52004">
    <property type="entry name" value="KS3_2"/>
    <property type="match status" value="1"/>
</dbReference>
<dbReference type="Proteomes" id="UP000267003">
    <property type="component" value="Unassembled WGS sequence"/>
</dbReference>
<dbReference type="NCBIfam" id="NF004282">
    <property type="entry name" value="PRK05691.1"/>
    <property type="match status" value="7"/>
</dbReference>
<keyword evidence="4" id="KW-0596">Phosphopantetheine</keyword>
<dbReference type="Gene3D" id="3.30.70.3290">
    <property type="match status" value="1"/>
</dbReference>
<dbReference type="PROSITE" id="PS00606">
    <property type="entry name" value="KS3_1"/>
    <property type="match status" value="1"/>
</dbReference>
<dbReference type="SUPFAM" id="SSF52777">
    <property type="entry name" value="CoA-dependent acyltransferases"/>
    <property type="match status" value="9"/>
</dbReference>
<dbReference type="SUPFAM" id="SSF53335">
    <property type="entry name" value="S-adenosyl-L-methionine-dependent methyltransferases"/>
    <property type="match status" value="1"/>
</dbReference>
<dbReference type="CDD" id="cd19543">
    <property type="entry name" value="DCL_NRPS"/>
    <property type="match status" value="1"/>
</dbReference>
<comment type="function">
    <text evidence="11">Involved in production of the polyketide antibiotic thailandamide.</text>
</comment>
<dbReference type="Gene3D" id="3.30.559.10">
    <property type="entry name" value="Chloramphenicol acetyltransferase-like domain"/>
    <property type="match status" value="5"/>
</dbReference>
<dbReference type="SMART" id="SM00823">
    <property type="entry name" value="PKS_PP"/>
    <property type="match status" value="6"/>
</dbReference>
<protein>
    <submittedName>
        <fullName evidence="15">Amino acid adenylation domain-containing protein</fullName>
    </submittedName>
</protein>
<dbReference type="InterPro" id="IPR045851">
    <property type="entry name" value="AMP-bd_C_sf"/>
</dbReference>
<comment type="similarity">
    <text evidence="10">In the C-terminal section; belongs to the NRP synthetase family.</text>
</comment>
<dbReference type="SUPFAM" id="SSF55048">
    <property type="entry name" value="Probable ACP-binding domain of malonyl-CoA ACP transacylase"/>
    <property type="match status" value="1"/>
</dbReference>
<dbReference type="InterPro" id="IPR016036">
    <property type="entry name" value="Malonyl_transacylase_ACP-bd"/>
</dbReference>
<comment type="caution">
    <text evidence="15">The sequence shown here is derived from an EMBL/GenBank/DDBJ whole genome shotgun (WGS) entry which is preliminary data.</text>
</comment>
<dbReference type="PROSITE" id="PS00455">
    <property type="entry name" value="AMP_BINDING"/>
    <property type="match status" value="4"/>
</dbReference>
<feature type="domain" description="Carrier" evidence="13">
    <location>
        <begin position="2477"/>
        <end position="2552"/>
    </location>
</feature>
<dbReference type="InterPro" id="IPR013217">
    <property type="entry name" value="Methyltransf_12"/>
</dbReference>
<dbReference type="CDD" id="cd00833">
    <property type="entry name" value="PKS"/>
    <property type="match status" value="1"/>
</dbReference>
<dbReference type="InterPro" id="IPR029063">
    <property type="entry name" value="SAM-dependent_MTases_sf"/>
</dbReference>
<dbReference type="InterPro" id="IPR018201">
    <property type="entry name" value="Ketoacyl_synth_AS"/>
</dbReference>
<dbReference type="InterPro" id="IPR009081">
    <property type="entry name" value="PP-bd_ACP"/>
</dbReference>
<dbReference type="InterPro" id="IPR036736">
    <property type="entry name" value="ACP-like_sf"/>
</dbReference>
<dbReference type="Pfam" id="PF00501">
    <property type="entry name" value="AMP-binding"/>
    <property type="match status" value="4"/>
</dbReference>
<evidence type="ECO:0000313" key="15">
    <source>
        <dbReference type="EMBL" id="RKH60321.1"/>
    </source>
</evidence>
<evidence type="ECO:0000256" key="12">
    <source>
        <dbReference type="SAM" id="MobiDB-lite"/>
    </source>
</evidence>
<evidence type="ECO:0000256" key="11">
    <source>
        <dbReference type="ARBA" id="ARBA00054155"/>
    </source>
</evidence>
<dbReference type="NCBIfam" id="TIGR01733">
    <property type="entry name" value="AA-adenyl-dom"/>
    <property type="match status" value="4"/>
</dbReference>
<dbReference type="Gene3D" id="1.10.1200.10">
    <property type="entry name" value="ACP-like"/>
    <property type="match status" value="6"/>
</dbReference>
<dbReference type="EMBL" id="RAWK01000171">
    <property type="protein sequence ID" value="RKH60321.1"/>
    <property type="molecule type" value="Genomic_DNA"/>
</dbReference>
<reference evidence="16" key="1">
    <citation type="submission" date="2018-09" db="EMBL/GenBank/DDBJ databases">
        <authorList>
            <person name="Livingstone P.G."/>
            <person name="Whitworth D.E."/>
        </authorList>
    </citation>
    <scope>NUCLEOTIDE SEQUENCE [LARGE SCALE GENOMIC DNA]</scope>
    <source>
        <strain evidence="16">AB050A</strain>
    </source>
</reference>
<dbReference type="PROSITE" id="PS50075">
    <property type="entry name" value="CARRIER"/>
    <property type="match status" value="6"/>
</dbReference>
<dbReference type="SUPFAM" id="SSF47336">
    <property type="entry name" value="ACP-like"/>
    <property type="match status" value="6"/>
</dbReference>
<dbReference type="GO" id="GO:0004315">
    <property type="term" value="F:3-oxoacyl-[acyl-carrier-protein] synthase activity"/>
    <property type="evidence" value="ECO:0007669"/>
    <property type="project" value="InterPro"/>
</dbReference>
<dbReference type="InterPro" id="IPR006162">
    <property type="entry name" value="Ppantetheine_attach_site"/>
</dbReference>
<dbReference type="SUPFAM" id="SSF52151">
    <property type="entry name" value="FabD/lysophospholipase-like"/>
    <property type="match status" value="1"/>
</dbReference>
<proteinExistence type="inferred from homology"/>
<dbReference type="FunFam" id="3.40.47.10:FF:000019">
    <property type="entry name" value="Polyketide synthase type I"/>
    <property type="match status" value="1"/>
</dbReference>
<evidence type="ECO:0000256" key="4">
    <source>
        <dbReference type="ARBA" id="ARBA00022450"/>
    </source>
</evidence>
<dbReference type="InterPro" id="IPR014031">
    <property type="entry name" value="Ketoacyl_synth_C"/>
</dbReference>
<dbReference type="InterPro" id="IPR016039">
    <property type="entry name" value="Thiolase-like"/>
</dbReference>
<dbReference type="FunFam" id="3.30.559.10:FF:000012">
    <property type="entry name" value="Non-ribosomal peptide synthetase"/>
    <property type="match status" value="3"/>
</dbReference>
<feature type="domain" description="Carrier" evidence="13">
    <location>
        <begin position="4604"/>
        <end position="4679"/>
    </location>
</feature>
<dbReference type="Pfam" id="PF02801">
    <property type="entry name" value="Ketoacyl-synt_C"/>
    <property type="match status" value="1"/>
</dbReference>
<keyword evidence="8" id="KW-0677">Repeat</keyword>
<dbReference type="Gene3D" id="3.40.50.980">
    <property type="match status" value="8"/>
</dbReference>
<dbReference type="Gene3D" id="3.30.300.30">
    <property type="match status" value="4"/>
</dbReference>
<evidence type="ECO:0000256" key="6">
    <source>
        <dbReference type="ARBA" id="ARBA00022553"/>
    </source>
</evidence>
<dbReference type="PANTHER" id="PTHR45527:SF1">
    <property type="entry name" value="FATTY ACID SYNTHASE"/>
    <property type="match status" value="1"/>
</dbReference>
<dbReference type="SMART" id="SM00825">
    <property type="entry name" value="PKS_KS"/>
    <property type="match status" value="1"/>
</dbReference>
<dbReference type="GO" id="GO:0031177">
    <property type="term" value="F:phosphopantetheine binding"/>
    <property type="evidence" value="ECO:0007669"/>
    <property type="project" value="InterPro"/>
</dbReference>
<dbReference type="CDD" id="cd12117">
    <property type="entry name" value="A_NRPS_Srf_like"/>
    <property type="match status" value="1"/>
</dbReference>
<feature type="domain" description="Ketosynthase family 3 (KS3)" evidence="14">
    <location>
        <begin position="96"/>
        <end position="520"/>
    </location>
</feature>
<dbReference type="Pfam" id="PF00109">
    <property type="entry name" value="ketoacyl-synt"/>
    <property type="match status" value="1"/>
</dbReference>
<dbReference type="Pfam" id="PF00668">
    <property type="entry name" value="Condensation"/>
    <property type="match status" value="5"/>
</dbReference>
<evidence type="ECO:0000259" key="13">
    <source>
        <dbReference type="PROSITE" id="PS50075"/>
    </source>
</evidence>
<dbReference type="FunFam" id="3.40.50.980:FF:000001">
    <property type="entry name" value="Non-ribosomal peptide synthetase"/>
    <property type="match status" value="3"/>
</dbReference>
<dbReference type="InterPro" id="IPR025110">
    <property type="entry name" value="AMP-bd_C"/>
</dbReference>
<gene>
    <name evidence="15" type="ORF">D7W81_25770</name>
</gene>
<dbReference type="NCBIfam" id="NF003417">
    <property type="entry name" value="PRK04813.1"/>
    <property type="match status" value="4"/>
</dbReference>
<dbReference type="PANTHER" id="PTHR45527">
    <property type="entry name" value="NONRIBOSOMAL PEPTIDE SYNTHETASE"/>
    <property type="match status" value="1"/>
</dbReference>
<dbReference type="GO" id="GO:0006633">
    <property type="term" value="P:fatty acid biosynthetic process"/>
    <property type="evidence" value="ECO:0007669"/>
    <property type="project" value="InterPro"/>
</dbReference>
<keyword evidence="7" id="KW-0808">Transferase</keyword>
<dbReference type="SUPFAM" id="SSF56801">
    <property type="entry name" value="Acetyl-CoA synthetase-like"/>
    <property type="match status" value="4"/>
</dbReference>
<dbReference type="Pfam" id="PF16197">
    <property type="entry name" value="KAsynt_C_assoc"/>
    <property type="match status" value="1"/>
</dbReference>
<evidence type="ECO:0000313" key="16">
    <source>
        <dbReference type="Proteomes" id="UP000267003"/>
    </source>
</evidence>
<name>A0A3A8PZ19_9BACT</name>
<feature type="region of interest" description="Disordered" evidence="12">
    <location>
        <begin position="3840"/>
        <end position="3863"/>
    </location>
</feature>
<dbReference type="InterPro" id="IPR001242">
    <property type="entry name" value="Condensation_dom"/>
</dbReference>
<dbReference type="InterPro" id="IPR020806">
    <property type="entry name" value="PKS_PP-bd"/>
</dbReference>
<keyword evidence="9" id="KW-0175">Coiled coil</keyword>